<feature type="region of interest" description="Disordered" evidence="1">
    <location>
        <begin position="1"/>
        <end position="33"/>
    </location>
</feature>
<feature type="region of interest" description="Disordered" evidence="1">
    <location>
        <begin position="281"/>
        <end position="325"/>
    </location>
</feature>
<feature type="region of interest" description="Disordered" evidence="1">
    <location>
        <begin position="149"/>
        <end position="185"/>
    </location>
</feature>
<feature type="region of interest" description="Disordered" evidence="1">
    <location>
        <begin position="620"/>
        <end position="641"/>
    </location>
</feature>
<name>D8TXX9_VOLCA</name>
<keyword evidence="3" id="KW-1185">Reference proteome</keyword>
<proteinExistence type="predicted"/>
<dbReference type="PANTHER" id="PTHR14187">
    <property type="entry name" value="ALPHA KINASE/ELONGATION FACTOR 2 KINASE"/>
    <property type="match status" value="1"/>
</dbReference>
<feature type="compositionally biased region" description="Low complexity" evidence="1">
    <location>
        <begin position="629"/>
        <end position="641"/>
    </location>
</feature>
<organism evidence="3">
    <name type="scientific">Volvox carteri f. nagariensis</name>
    <dbReference type="NCBI Taxonomy" id="3068"/>
    <lineage>
        <taxon>Eukaryota</taxon>
        <taxon>Viridiplantae</taxon>
        <taxon>Chlorophyta</taxon>
        <taxon>core chlorophytes</taxon>
        <taxon>Chlorophyceae</taxon>
        <taxon>CS clade</taxon>
        <taxon>Chlamydomonadales</taxon>
        <taxon>Volvocaceae</taxon>
        <taxon>Volvox</taxon>
    </lineage>
</organism>
<dbReference type="OrthoDB" id="549974at2759"/>
<dbReference type="EMBL" id="GL378343">
    <property type="protein sequence ID" value="EFJ47801.1"/>
    <property type="molecule type" value="Genomic_DNA"/>
</dbReference>
<accession>D8TXX9</accession>
<feature type="compositionally biased region" description="Low complexity" evidence="1">
    <location>
        <begin position="307"/>
        <end position="325"/>
    </location>
</feature>
<dbReference type="KEGG" id="vcn:VOLCADRAFT_91779"/>
<dbReference type="InParanoid" id="D8TXX9"/>
<feature type="compositionally biased region" description="Acidic residues" evidence="1">
    <location>
        <begin position="295"/>
        <end position="306"/>
    </location>
</feature>
<evidence type="ECO:0000313" key="2">
    <source>
        <dbReference type="EMBL" id="EFJ47801.1"/>
    </source>
</evidence>
<feature type="compositionally biased region" description="Pro residues" evidence="1">
    <location>
        <begin position="14"/>
        <end position="26"/>
    </location>
</feature>
<sequence length="641" mass="68197">MVMEDAVSTDSWHFPPPQPPPSPPSPASESAVSYAITPPHPNIAVRALGANRVLLWTSKLVGRYILNHLMGQRLCRGGFHPDQVVWCLTIPAMWSDAAKDKMRQAAQRAGYFRTTNASSLLLTLEPEAAALSATMAAAATDAVPAVPGSPAGSCAWQQQPQVSSHQTTEATAATAAAASSPSSSPCLTGGDVLLVLDCGGGALAGGCFVDDALWAVLRSAAMVGADAWDSWVEQHPADWTHLRDTWEQAKRSFLGVPPPPMPDLLRPAAMSAAVAAVAARRPTSAEVRGSSGAEADGEGALEDDGDAGPPETVVNETPETAAETEGTSYIHDAADDGDGYPNDDSLEWVVQPLLGADMQYDPHDMYGKYDILLRLPQSLVDLLPAQARQGQRTRLPWLLPSAVPPALVLPGALLEQSVFGPVVDVIVGLAKRVAEEGRGNGLPPTKILPEGVCRTGAGGAVLYGRDPSSVSARAVRLSYGIAATAPWSEAHEASRAARGYPEKAHNTEDGSYFADDVFAPFVLRGQVVEPEEVVERYFAPLQKSQDSIFFELYGTHSRDASYLKEPGMRHLGRAVLKLPMGWEQCEEVRRVGSWGYIVQGELKFGATEIVLTGRNPRTNETVTTSVEWSSDAAPSAPSHPR</sequence>
<evidence type="ECO:0000256" key="1">
    <source>
        <dbReference type="SAM" id="MobiDB-lite"/>
    </source>
</evidence>
<dbReference type="Proteomes" id="UP000001058">
    <property type="component" value="Unassembled WGS sequence"/>
</dbReference>
<reference evidence="2 3" key="1">
    <citation type="journal article" date="2010" name="Science">
        <title>Genomic analysis of organismal complexity in the multicellular green alga Volvox carteri.</title>
        <authorList>
            <person name="Prochnik S.E."/>
            <person name="Umen J."/>
            <person name="Nedelcu A.M."/>
            <person name="Hallmann A."/>
            <person name="Miller S.M."/>
            <person name="Nishii I."/>
            <person name="Ferris P."/>
            <person name="Kuo A."/>
            <person name="Mitros T."/>
            <person name="Fritz-Laylin L.K."/>
            <person name="Hellsten U."/>
            <person name="Chapman J."/>
            <person name="Simakov O."/>
            <person name="Rensing S.A."/>
            <person name="Terry A."/>
            <person name="Pangilinan J."/>
            <person name="Kapitonov V."/>
            <person name="Jurka J."/>
            <person name="Salamov A."/>
            <person name="Shapiro H."/>
            <person name="Schmutz J."/>
            <person name="Grimwood J."/>
            <person name="Lindquist E."/>
            <person name="Lucas S."/>
            <person name="Grigoriev I.V."/>
            <person name="Schmitt R."/>
            <person name="Kirk D."/>
            <person name="Rokhsar D.S."/>
        </authorList>
    </citation>
    <scope>NUCLEOTIDE SEQUENCE [LARGE SCALE GENOMIC DNA]</scope>
    <source>
        <strain evidence="3">f. Nagariensis / Eve</strain>
    </source>
</reference>
<evidence type="ECO:0000313" key="3">
    <source>
        <dbReference type="Proteomes" id="UP000001058"/>
    </source>
</evidence>
<dbReference type="GeneID" id="9615352"/>
<dbReference type="InterPro" id="IPR043129">
    <property type="entry name" value="ATPase_NBD"/>
</dbReference>
<feature type="compositionally biased region" description="Low complexity" evidence="1">
    <location>
        <begin position="163"/>
        <end position="185"/>
    </location>
</feature>
<dbReference type="PANTHER" id="PTHR14187:SF5">
    <property type="entry name" value="HEAT SHOCK 70 KDA PROTEIN 12A"/>
    <property type="match status" value="1"/>
</dbReference>
<gene>
    <name evidence="2" type="ORF">VOLCADRAFT_91779</name>
</gene>
<dbReference type="SUPFAM" id="SSF53067">
    <property type="entry name" value="Actin-like ATPase domain"/>
    <property type="match status" value="1"/>
</dbReference>
<dbReference type="Gene3D" id="3.30.420.40">
    <property type="match status" value="1"/>
</dbReference>
<dbReference type="STRING" id="3068.D8TXX9"/>
<dbReference type="RefSeq" id="XP_002951272.1">
    <property type="nucleotide sequence ID" value="XM_002951226.1"/>
</dbReference>
<dbReference type="AlphaFoldDB" id="D8TXX9"/>
<protein>
    <submittedName>
        <fullName evidence="2">Uncharacterized protein</fullName>
    </submittedName>
</protein>
<dbReference type="eggNOG" id="KOG0101">
    <property type="taxonomic scope" value="Eukaryota"/>
</dbReference>